<evidence type="ECO:0000256" key="1">
    <source>
        <dbReference type="ARBA" id="ARBA00006484"/>
    </source>
</evidence>
<protein>
    <submittedName>
        <fullName evidence="4">3-oxoacyl-[acyl-carrier-protein] reductase FabG</fullName>
        <ecNumber evidence="4">1.1.1.100</ecNumber>
    </submittedName>
</protein>
<evidence type="ECO:0000313" key="4">
    <source>
        <dbReference type="EMBL" id="WPL17644.1"/>
    </source>
</evidence>
<accession>A0ABZ0SAT0</accession>
<dbReference type="InterPro" id="IPR036291">
    <property type="entry name" value="NAD(P)-bd_dom_sf"/>
</dbReference>
<proteinExistence type="inferred from homology"/>
<sequence length="234" mass="25213">MGARTILITGTSRGLGQALSEHFLAQGDTVIGCARSEGAIEHPQYQHHRVDITSEAEVTRLFSGLKRQHSHLDALINNAGIASMNAFALTPASTAARILNTNILGTFLFCQKALRLLKKSQNPRIVNFSTIAVPLKLEGESIYAASKSAIETLTQVLSKEYAPFGITCNAIGPSPIDTALIRNVPKAKIDALLQQQSVKQMATAADVIHVIEFFLSPNSRQITGQKLYLGGFCA</sequence>
<reference evidence="4 5" key="1">
    <citation type="journal article" date="2023" name="Microorganisms">
        <title>Thiorhodovibrio frisius and Trv. litoralis spp. nov., Two Novel Members from a Clade of Fastidious Purple Sulfur Bacteria That Exhibit Unique Red-Shifted Light-Harvesting Capabilities.</title>
        <authorList>
            <person name="Methner A."/>
            <person name="Kuzyk S.B."/>
            <person name="Petersen J."/>
            <person name="Bauer S."/>
            <person name="Brinkmann H."/>
            <person name="Sichau K."/>
            <person name="Wanner G."/>
            <person name="Wolf J."/>
            <person name="Neumann-Schaal M."/>
            <person name="Henke P."/>
            <person name="Tank M."/>
            <person name="Sproer C."/>
            <person name="Bunk B."/>
            <person name="Overmann J."/>
        </authorList>
    </citation>
    <scope>NUCLEOTIDE SEQUENCE [LARGE SCALE GENOMIC DNA]</scope>
    <source>
        <strain evidence="4 5">DSM 6702</strain>
    </source>
</reference>
<dbReference type="Pfam" id="PF00106">
    <property type="entry name" value="adh_short"/>
    <property type="match status" value="1"/>
</dbReference>
<dbReference type="PANTHER" id="PTHR42760:SF133">
    <property type="entry name" value="3-OXOACYL-[ACYL-CARRIER-PROTEIN] REDUCTASE"/>
    <property type="match status" value="1"/>
</dbReference>
<dbReference type="RefSeq" id="WP_328983456.1">
    <property type="nucleotide sequence ID" value="NZ_CP121472.1"/>
</dbReference>
<dbReference type="PRINTS" id="PR00081">
    <property type="entry name" value="GDHRDH"/>
</dbReference>
<keyword evidence="2 4" id="KW-0560">Oxidoreductase</keyword>
<dbReference type="Gene3D" id="3.40.50.720">
    <property type="entry name" value="NAD(P)-binding Rossmann-like Domain"/>
    <property type="match status" value="1"/>
</dbReference>
<dbReference type="PANTHER" id="PTHR42760">
    <property type="entry name" value="SHORT-CHAIN DEHYDROGENASES/REDUCTASES FAMILY MEMBER"/>
    <property type="match status" value="1"/>
</dbReference>
<keyword evidence="5" id="KW-1185">Reference proteome</keyword>
<evidence type="ECO:0000256" key="2">
    <source>
        <dbReference type="ARBA" id="ARBA00023002"/>
    </source>
</evidence>
<dbReference type="CDD" id="cd05233">
    <property type="entry name" value="SDR_c"/>
    <property type="match status" value="1"/>
</dbReference>
<dbReference type="Proteomes" id="UP001432180">
    <property type="component" value="Chromosome"/>
</dbReference>
<gene>
    <name evidence="4" type="primary">fabG_3</name>
    <name evidence="4" type="ORF">Thiowin_02675</name>
</gene>
<dbReference type="SUPFAM" id="SSF51735">
    <property type="entry name" value="NAD(P)-binding Rossmann-fold domains"/>
    <property type="match status" value="1"/>
</dbReference>
<comment type="similarity">
    <text evidence="1 3">Belongs to the short-chain dehydrogenases/reductases (SDR) family.</text>
</comment>
<dbReference type="EC" id="1.1.1.100" evidence="4"/>
<dbReference type="InterPro" id="IPR002347">
    <property type="entry name" value="SDR_fam"/>
</dbReference>
<dbReference type="GO" id="GO:0004316">
    <property type="term" value="F:3-oxoacyl-[acyl-carrier-protein] reductase (NADPH) activity"/>
    <property type="evidence" value="ECO:0007669"/>
    <property type="project" value="UniProtKB-EC"/>
</dbReference>
<dbReference type="PRINTS" id="PR00080">
    <property type="entry name" value="SDRFAMILY"/>
</dbReference>
<dbReference type="EMBL" id="CP121472">
    <property type="protein sequence ID" value="WPL17644.1"/>
    <property type="molecule type" value="Genomic_DNA"/>
</dbReference>
<evidence type="ECO:0000256" key="3">
    <source>
        <dbReference type="RuleBase" id="RU000363"/>
    </source>
</evidence>
<name>A0ABZ0SAT0_9GAMM</name>
<evidence type="ECO:0000313" key="5">
    <source>
        <dbReference type="Proteomes" id="UP001432180"/>
    </source>
</evidence>
<organism evidence="4 5">
    <name type="scientific">Thiorhodovibrio winogradskyi</name>
    <dbReference type="NCBI Taxonomy" id="77007"/>
    <lineage>
        <taxon>Bacteria</taxon>
        <taxon>Pseudomonadati</taxon>
        <taxon>Pseudomonadota</taxon>
        <taxon>Gammaproteobacteria</taxon>
        <taxon>Chromatiales</taxon>
        <taxon>Chromatiaceae</taxon>
        <taxon>Thiorhodovibrio</taxon>
    </lineage>
</organism>